<evidence type="ECO:0000313" key="1">
    <source>
        <dbReference type="EMBL" id="KAJ9123212.1"/>
    </source>
</evidence>
<sequence>MSSSVDVINTGLWPKITARLRRRGGSARDRIPRNNEAGQHTKHRWNNSAESLLAASRITRSRRLTHRIHSTLIPWLSVLLPTLSILWLLALPLDRWGRSTYFDENAIQPGQVRTFWDWGDVRLADRWLAGIEQVWKDGNGTSEERSKYLRDELHKLNIPADTQAYTYTSVVPNQKGINTYAVISPPRASGTETIIISANWLSLSFTDEGDSTTAEDENEGSTIPRTGPKGASLPGHVSSRPGEARRNPNLRGVAEVLTFAAFLRGQNHWAKEFVIVFGDGFADGLEAFLTAYHGIEKPGLEAESLRLAPQGVVWNALNIDYPGHSFSHLGLYYENINGALPNQDLLNTIAHISQWTAGVPVQLQSLPADLQPVSCPVWMPRMGCDLLQRKEVEEYVRGAKHLVQHAKYAAAGRMSGSHGIFARYRIDAVTLFAEPAQGPHGFHALGIIMESSLRSMNNLLERLHASFFFYLLPHPGWFHKIGAYLPAAILLGAGMTFRGLGVWVDAGWETVRLGGSQEIGWKRRDRQVHVAFFIIASCLLVSWTVYQLRRYIATTDSPSRAISYSCAAITVLAPILLSRLVTIFTKNSDTSSESTRQSLHATILTTGAITRIISGALVTVLAMTNFTQAVLLGLLLFFAIEFGTWWAISCAQAGLHHDPSHRPLISGIFATIFLGVAGCWQPRSLGIALGAFYISTFEKFLFEGSSTSQAKRVKINKGFFEIYASVTLIQLVREYGFDLFNYLVAFVLSTKPDPRWDLQALLFQESAMFENRFMAQWLGIVQGLQLVGIVLLYL</sequence>
<accession>A0ACC2XKG9</accession>
<evidence type="ECO:0000313" key="2">
    <source>
        <dbReference type="Proteomes" id="UP001243375"/>
    </source>
</evidence>
<proteinExistence type="predicted"/>
<dbReference type="Proteomes" id="UP001243375">
    <property type="component" value="Unassembled WGS sequence"/>
</dbReference>
<organism evidence="1 2">
    <name type="scientific">Naganishia vaughanmartiniae</name>
    <dbReference type="NCBI Taxonomy" id="1424756"/>
    <lineage>
        <taxon>Eukaryota</taxon>
        <taxon>Fungi</taxon>
        <taxon>Dikarya</taxon>
        <taxon>Basidiomycota</taxon>
        <taxon>Agaricomycotina</taxon>
        <taxon>Tremellomycetes</taxon>
        <taxon>Filobasidiales</taxon>
        <taxon>Filobasidiaceae</taxon>
        <taxon>Naganishia</taxon>
    </lineage>
</organism>
<reference evidence="1" key="1">
    <citation type="submission" date="2023-04" db="EMBL/GenBank/DDBJ databases">
        <title>Draft Genome sequencing of Naganishia species isolated from polar environments using Oxford Nanopore Technology.</title>
        <authorList>
            <person name="Leo P."/>
            <person name="Venkateswaran K."/>
        </authorList>
    </citation>
    <scope>NUCLEOTIDE SEQUENCE</scope>
    <source>
        <strain evidence="1">MNA-CCFEE 5425</strain>
    </source>
</reference>
<gene>
    <name evidence="1" type="ORF">QFC22_001406</name>
</gene>
<keyword evidence="2" id="KW-1185">Reference proteome</keyword>
<comment type="caution">
    <text evidence="1">The sequence shown here is derived from an EMBL/GenBank/DDBJ whole genome shotgun (WGS) entry which is preliminary data.</text>
</comment>
<dbReference type="EMBL" id="JASBWU010000003">
    <property type="protein sequence ID" value="KAJ9123212.1"/>
    <property type="molecule type" value="Genomic_DNA"/>
</dbReference>
<protein>
    <submittedName>
        <fullName evidence="1">Uncharacterized protein</fullName>
    </submittedName>
</protein>
<name>A0ACC2XKG9_9TREE</name>